<protein>
    <submittedName>
        <fullName evidence="2">Uncharacterized protein</fullName>
    </submittedName>
</protein>
<feature type="signal peptide" evidence="1">
    <location>
        <begin position="1"/>
        <end position="22"/>
    </location>
</feature>
<dbReference type="Ensembl" id="ENSNNAT00000021927.1">
    <property type="protein sequence ID" value="ENSNNAP00000020904.1"/>
    <property type="gene ID" value="ENSNNAG00000013844.1"/>
</dbReference>
<feature type="chain" id="PRO_5034344084" evidence="1">
    <location>
        <begin position="23"/>
        <end position="479"/>
    </location>
</feature>
<reference evidence="2" key="2">
    <citation type="submission" date="2025-09" db="UniProtKB">
        <authorList>
            <consortium name="Ensembl"/>
        </authorList>
    </citation>
    <scope>IDENTIFICATION</scope>
</reference>
<dbReference type="PROSITE" id="PS51257">
    <property type="entry name" value="PROKAR_LIPOPROTEIN"/>
    <property type="match status" value="1"/>
</dbReference>
<dbReference type="PANTHER" id="PTHR16776">
    <property type="entry name" value="EXTRACELLULAR MATRIX PROTEIN 1"/>
    <property type="match status" value="1"/>
</dbReference>
<proteinExistence type="predicted"/>
<dbReference type="Gene3D" id="1.10.246.10">
    <property type="match status" value="1"/>
</dbReference>
<keyword evidence="1" id="KW-0732">Signal</keyword>
<name>A0A8C6XXH3_NAJNA</name>
<keyword evidence="3" id="KW-1185">Reference proteome</keyword>
<evidence type="ECO:0000313" key="2">
    <source>
        <dbReference type="Ensembl" id="ENSNNAP00000020904.1"/>
    </source>
</evidence>
<dbReference type="OMA" id="CAQTEEA"/>
<dbReference type="GO" id="GO:0030500">
    <property type="term" value="P:regulation of bone mineralization"/>
    <property type="evidence" value="ECO:0007669"/>
    <property type="project" value="TreeGrafter"/>
</dbReference>
<dbReference type="Proteomes" id="UP000694559">
    <property type="component" value="Unplaced"/>
</dbReference>
<dbReference type="GO" id="GO:0005615">
    <property type="term" value="C:extracellular space"/>
    <property type="evidence" value="ECO:0007669"/>
    <property type="project" value="TreeGrafter"/>
</dbReference>
<evidence type="ECO:0000313" key="3">
    <source>
        <dbReference type="Proteomes" id="UP000694559"/>
    </source>
</evidence>
<dbReference type="Pfam" id="PF05782">
    <property type="entry name" value="ECM1"/>
    <property type="match status" value="3"/>
</dbReference>
<reference evidence="2" key="1">
    <citation type="submission" date="2025-08" db="UniProtKB">
        <authorList>
            <consortium name="Ensembl"/>
        </authorList>
    </citation>
    <scope>IDENTIFICATION</scope>
</reference>
<dbReference type="AlphaFoldDB" id="A0A8C6XXH3"/>
<dbReference type="PANTHER" id="PTHR16776:SF3">
    <property type="entry name" value="EXTRACELLULAR MATRIX PROTEIN 1"/>
    <property type="match status" value="1"/>
</dbReference>
<sequence>MQRPSHGLVQVMCLVGPQCAWSMAGSACCSAGAEVTGKAQLNNPRLLTRGVFLGPRPPAQFPIEISQHDVLPDAISREFLMQKIQENLQDGEAAEEGIVTPPRFPPRLGQQLPILIHGEPQSVPLQPRGRGPHCKEVGCTRKVPFYKLEEFPPGRPSLSNLGALCSAQRKKPSYGPWNLPQTSFSHLVRQGEALNQLELQFTRCCQLDEDQKLPCASNEVSLPCASGCIWAFVSLQQCPAGSPFNQAHPKLSWTLLARSSCLAFCPPPRVFPPFNADPSWSFAWGGEPPLPSPGANPFSSFLSPPPLFQWEKCLARYCKQEFSTKTLPFHCCRAGDREARLSCFSRQAPFPKYEGEGESLDLANLTTSVLDSICITLSHILGSLPSKGWMAPQSSLLLLLLLPQKSQFITAFCSSQRRSWRDPQRCCVQTEEATRNDCFDRSYLGHVSLLRRQQEEEEAEEAVEEIVLPTGGLLNPPGA</sequence>
<dbReference type="OrthoDB" id="9889855at2759"/>
<evidence type="ECO:0000256" key="1">
    <source>
        <dbReference type="SAM" id="SignalP"/>
    </source>
</evidence>
<organism evidence="2 3">
    <name type="scientific">Naja naja</name>
    <name type="common">Indian cobra</name>
    <dbReference type="NCBI Taxonomy" id="35670"/>
    <lineage>
        <taxon>Eukaryota</taxon>
        <taxon>Metazoa</taxon>
        <taxon>Chordata</taxon>
        <taxon>Craniata</taxon>
        <taxon>Vertebrata</taxon>
        <taxon>Euteleostomi</taxon>
        <taxon>Lepidosauria</taxon>
        <taxon>Squamata</taxon>
        <taxon>Bifurcata</taxon>
        <taxon>Unidentata</taxon>
        <taxon>Episquamata</taxon>
        <taxon>Toxicofera</taxon>
        <taxon>Serpentes</taxon>
        <taxon>Colubroidea</taxon>
        <taxon>Elapidae</taxon>
        <taxon>Elapinae</taxon>
        <taxon>Naja</taxon>
    </lineage>
</organism>
<dbReference type="GeneTree" id="ENSGT00390000006215"/>
<dbReference type="InterPro" id="IPR008605">
    <property type="entry name" value="ECM1"/>
</dbReference>
<accession>A0A8C6XXH3</accession>
<dbReference type="GO" id="GO:0007165">
    <property type="term" value="P:signal transduction"/>
    <property type="evidence" value="ECO:0007669"/>
    <property type="project" value="InterPro"/>
</dbReference>